<dbReference type="EMBL" id="ABCK01000024">
    <property type="protein sequence ID" value="EDM25765.1"/>
    <property type="molecule type" value="Genomic_DNA"/>
</dbReference>
<proteinExistence type="predicted"/>
<sequence length="296" mass="34763">MLLQEEFVASERFCSWFLQQIKVFDEFEHDKILVKRSVTDTYGESDLELTFQDLKLKILIENKVDASFQKDQAQRYSDRALKFCQSGDGNKSRTVLVAPKHYGNNELCDFEHRVNYEEILTWYKNSDIPKNRVRFKNHVLETAINKAFKNYDLITDEENTDFWISYYNLMKELYPYMILKDPGPKPSGSYFIYMRKQGFPKTVKIYHKFPKGIIDLEFPGMGDSLDAVIDSFKKALPSNYDVVKTNKSASIRVEVPKLTLSFTFDDQNNEIKECMKQAVSLADWYLQNKELQTFIV</sequence>
<gene>
    <name evidence="1" type="ORF">LNTAR_15152</name>
</gene>
<name>A6DRF5_9BACT</name>
<dbReference type="STRING" id="313628.LNTAR_15152"/>
<organism evidence="1 2">
    <name type="scientific">Lentisphaera araneosa HTCC2155</name>
    <dbReference type="NCBI Taxonomy" id="313628"/>
    <lineage>
        <taxon>Bacteria</taxon>
        <taxon>Pseudomonadati</taxon>
        <taxon>Lentisphaerota</taxon>
        <taxon>Lentisphaeria</taxon>
        <taxon>Lentisphaerales</taxon>
        <taxon>Lentisphaeraceae</taxon>
        <taxon>Lentisphaera</taxon>
    </lineage>
</organism>
<evidence type="ECO:0000313" key="2">
    <source>
        <dbReference type="Proteomes" id="UP000004947"/>
    </source>
</evidence>
<dbReference type="Proteomes" id="UP000004947">
    <property type="component" value="Unassembled WGS sequence"/>
</dbReference>
<dbReference type="AlphaFoldDB" id="A6DRF5"/>
<dbReference type="eggNOG" id="ENOG5032UIP">
    <property type="taxonomic scope" value="Bacteria"/>
</dbReference>
<comment type="caution">
    <text evidence="1">The sequence shown here is derived from an EMBL/GenBank/DDBJ whole genome shotgun (WGS) entry which is preliminary data.</text>
</comment>
<keyword evidence="2" id="KW-1185">Reference proteome</keyword>
<protein>
    <recommendedName>
        <fullName evidence="3">PD-(D/E)XK nuclease superfamily protein</fullName>
    </recommendedName>
</protein>
<accession>A6DRF5</accession>
<dbReference type="Pfam" id="PF14281">
    <property type="entry name" value="PDDEXK_4"/>
    <property type="match status" value="1"/>
</dbReference>
<dbReference type="InterPro" id="IPR029470">
    <property type="entry name" value="PDDEXK_4"/>
</dbReference>
<evidence type="ECO:0008006" key="3">
    <source>
        <dbReference type="Google" id="ProtNLM"/>
    </source>
</evidence>
<reference evidence="1 2" key="1">
    <citation type="journal article" date="2010" name="J. Bacteriol.">
        <title>Genome sequence of Lentisphaera araneosa HTCC2155T, the type species of the order Lentisphaerales in the phylum Lentisphaerae.</title>
        <authorList>
            <person name="Thrash J.C."/>
            <person name="Cho J.C."/>
            <person name="Vergin K.L."/>
            <person name="Morris R.M."/>
            <person name="Giovannoni S.J."/>
        </authorList>
    </citation>
    <scope>NUCLEOTIDE SEQUENCE [LARGE SCALE GENOMIC DNA]</scope>
    <source>
        <strain evidence="1 2">HTCC2155</strain>
    </source>
</reference>
<evidence type="ECO:0000313" key="1">
    <source>
        <dbReference type="EMBL" id="EDM25765.1"/>
    </source>
</evidence>